<proteinExistence type="predicted"/>
<dbReference type="PANTHER" id="PTHR34980">
    <property type="entry name" value="INNER MEMBRANE PROTEIN-RELATED-RELATED"/>
    <property type="match status" value="1"/>
</dbReference>
<reference evidence="2" key="1">
    <citation type="submission" date="2018-05" db="EMBL/GenBank/DDBJ databases">
        <authorList>
            <person name="Lanie J.A."/>
            <person name="Ng W.-L."/>
            <person name="Kazmierczak K.M."/>
            <person name="Andrzejewski T.M."/>
            <person name="Davidsen T.M."/>
            <person name="Wayne K.J."/>
            <person name="Tettelin H."/>
            <person name="Glass J.I."/>
            <person name="Rusch D."/>
            <person name="Podicherti R."/>
            <person name="Tsui H.-C.T."/>
            <person name="Winkler M.E."/>
        </authorList>
    </citation>
    <scope>NUCLEOTIDE SEQUENCE</scope>
</reference>
<dbReference type="Pfam" id="PF05656">
    <property type="entry name" value="DUF805"/>
    <property type="match status" value="1"/>
</dbReference>
<dbReference type="AlphaFoldDB" id="A0A382WBU5"/>
<keyword evidence="1" id="KW-1133">Transmembrane helix</keyword>
<dbReference type="EMBL" id="UINC01158351">
    <property type="protein sequence ID" value="SVD55845.1"/>
    <property type="molecule type" value="Genomic_DNA"/>
</dbReference>
<dbReference type="GO" id="GO:0005886">
    <property type="term" value="C:plasma membrane"/>
    <property type="evidence" value="ECO:0007669"/>
    <property type="project" value="TreeGrafter"/>
</dbReference>
<evidence type="ECO:0008006" key="3">
    <source>
        <dbReference type="Google" id="ProtNLM"/>
    </source>
</evidence>
<feature type="transmembrane region" description="Helical" evidence="1">
    <location>
        <begin position="148"/>
        <end position="170"/>
    </location>
</feature>
<sequence>MMTFSDSVKSCLSNYMNWSGRASRSEYFWFWLFNLVSITTAIVIDVVIVFLTGSFLYLSYLTVFFLFIPGIAVTVRRYQDSGFSWFWALVFPISLGIPLFMRGNSGVNMYGEPPTNTVRDTSIRDILASMPDNLLMAAKSSWRGRERVLAVFAGVFLASLVITTVLAYGVGLSQAFLQYSLQEEIFDAKVDFAEDPDGDADGR</sequence>
<evidence type="ECO:0000256" key="1">
    <source>
        <dbReference type="SAM" id="Phobius"/>
    </source>
</evidence>
<keyword evidence="1" id="KW-0812">Transmembrane</keyword>
<keyword evidence="1" id="KW-0472">Membrane</keyword>
<feature type="transmembrane region" description="Helical" evidence="1">
    <location>
        <begin position="28"/>
        <end position="51"/>
    </location>
</feature>
<feature type="transmembrane region" description="Helical" evidence="1">
    <location>
        <begin position="82"/>
        <end position="101"/>
    </location>
</feature>
<protein>
    <recommendedName>
        <fullName evidence="3">DUF805 domain-containing protein</fullName>
    </recommendedName>
</protein>
<feature type="non-terminal residue" evidence="2">
    <location>
        <position position="203"/>
    </location>
</feature>
<dbReference type="InterPro" id="IPR008523">
    <property type="entry name" value="DUF805"/>
</dbReference>
<gene>
    <name evidence="2" type="ORF">METZ01_LOCUS408699</name>
</gene>
<organism evidence="2">
    <name type="scientific">marine metagenome</name>
    <dbReference type="NCBI Taxonomy" id="408172"/>
    <lineage>
        <taxon>unclassified sequences</taxon>
        <taxon>metagenomes</taxon>
        <taxon>ecological metagenomes</taxon>
    </lineage>
</organism>
<name>A0A382WBU5_9ZZZZ</name>
<evidence type="ECO:0000313" key="2">
    <source>
        <dbReference type="EMBL" id="SVD55845.1"/>
    </source>
</evidence>
<feature type="transmembrane region" description="Helical" evidence="1">
    <location>
        <begin position="57"/>
        <end position="75"/>
    </location>
</feature>
<dbReference type="PANTHER" id="PTHR34980:SF2">
    <property type="entry name" value="INNER MEMBRANE PROTEIN YHAH-RELATED"/>
    <property type="match status" value="1"/>
</dbReference>
<accession>A0A382WBU5</accession>